<sequence length="65" mass="7442">MGTATRPTTTALPARPFDARLSATLDDLVLQLEQNPNRWRWRVLQLRKLIAERHVPAFHPGRAGR</sequence>
<name>A0A6J4MX38_9CHLR</name>
<dbReference type="AlphaFoldDB" id="A0A6J4MX38"/>
<gene>
    <name evidence="1" type="ORF">AVDCRST_MAG93-8239</name>
</gene>
<accession>A0A6J4MX38</accession>
<organism evidence="1">
    <name type="scientific">uncultured Chloroflexia bacterium</name>
    <dbReference type="NCBI Taxonomy" id="1672391"/>
    <lineage>
        <taxon>Bacteria</taxon>
        <taxon>Bacillati</taxon>
        <taxon>Chloroflexota</taxon>
        <taxon>Chloroflexia</taxon>
        <taxon>environmental samples</taxon>
    </lineage>
</organism>
<protein>
    <submittedName>
        <fullName evidence="1">Uncharacterized protein</fullName>
    </submittedName>
</protein>
<proteinExistence type="predicted"/>
<reference evidence="1" key="1">
    <citation type="submission" date="2020-02" db="EMBL/GenBank/DDBJ databases">
        <authorList>
            <person name="Meier V. D."/>
        </authorList>
    </citation>
    <scope>NUCLEOTIDE SEQUENCE</scope>
    <source>
        <strain evidence="1">AVDCRST_MAG93</strain>
    </source>
</reference>
<evidence type="ECO:0000313" key="1">
    <source>
        <dbReference type="EMBL" id="CAA9368993.1"/>
    </source>
</evidence>
<dbReference type="EMBL" id="CADCTR010002775">
    <property type="protein sequence ID" value="CAA9368993.1"/>
    <property type="molecule type" value="Genomic_DNA"/>
</dbReference>